<dbReference type="SUPFAM" id="SSF52833">
    <property type="entry name" value="Thioredoxin-like"/>
    <property type="match status" value="1"/>
</dbReference>
<dbReference type="EMBL" id="CP071517">
    <property type="protein sequence ID" value="QSX73658.1"/>
    <property type="molecule type" value="Genomic_DNA"/>
</dbReference>
<evidence type="ECO:0000259" key="3">
    <source>
        <dbReference type="PROSITE" id="PS50405"/>
    </source>
</evidence>
<feature type="domain" description="GST C-terminal" evidence="3">
    <location>
        <begin position="91"/>
        <end position="219"/>
    </location>
</feature>
<gene>
    <name evidence="4" type="primary">maiA</name>
    <name evidence="4" type="ORF">HIV01_010430</name>
</gene>
<evidence type="ECO:0000313" key="4">
    <source>
        <dbReference type="EMBL" id="QSX73658.1"/>
    </source>
</evidence>
<organism evidence="4 5">
    <name type="scientific">Lysobacter arenosi</name>
    <dbReference type="NCBI Taxonomy" id="2795387"/>
    <lineage>
        <taxon>Bacteria</taxon>
        <taxon>Pseudomonadati</taxon>
        <taxon>Pseudomonadota</taxon>
        <taxon>Gammaproteobacteria</taxon>
        <taxon>Lysobacterales</taxon>
        <taxon>Lysobacteraceae</taxon>
        <taxon>Lysobacter</taxon>
    </lineage>
</organism>
<dbReference type="SFLD" id="SFLDG00358">
    <property type="entry name" value="Main_(cytGST)"/>
    <property type="match status" value="1"/>
</dbReference>
<comment type="similarity">
    <text evidence="1">Belongs to the GST superfamily. Zeta family.</text>
</comment>
<dbReference type="Pfam" id="PF13417">
    <property type="entry name" value="GST_N_3"/>
    <property type="match status" value="1"/>
</dbReference>
<dbReference type="Gene3D" id="3.40.30.10">
    <property type="entry name" value="Glutaredoxin"/>
    <property type="match status" value="1"/>
</dbReference>
<accession>A0ABX7R6B3</accession>
<keyword evidence="4" id="KW-0413">Isomerase</keyword>
<dbReference type="InterPro" id="IPR034333">
    <property type="entry name" value="GST_Zeta_N"/>
</dbReference>
<proteinExistence type="inferred from homology"/>
<dbReference type="InterPro" id="IPR040079">
    <property type="entry name" value="Glutathione_S-Trfase"/>
</dbReference>
<feature type="domain" description="GST N-terminal" evidence="2">
    <location>
        <begin position="3"/>
        <end position="86"/>
    </location>
</feature>
<dbReference type="PROSITE" id="PS50405">
    <property type="entry name" value="GST_CTER"/>
    <property type="match status" value="1"/>
</dbReference>
<dbReference type="SFLD" id="SFLDS00019">
    <property type="entry name" value="Glutathione_Transferase_(cytos"/>
    <property type="match status" value="1"/>
</dbReference>
<dbReference type="PANTHER" id="PTHR42673">
    <property type="entry name" value="MALEYLACETOACETATE ISOMERASE"/>
    <property type="match status" value="1"/>
</dbReference>
<dbReference type="InterPro" id="IPR010987">
    <property type="entry name" value="Glutathione-S-Trfase_C-like"/>
</dbReference>
<reference evidence="4 5" key="1">
    <citation type="submission" date="2021-02" db="EMBL/GenBank/DDBJ databases">
        <title>Lysobacter arenosi sp. nov., isolated from soil of gangwondo yeongwol, south Korea.</title>
        <authorList>
            <person name="Kim K.R."/>
            <person name="Kim K.H."/>
            <person name="Jeon C.O."/>
        </authorList>
    </citation>
    <scope>NUCLEOTIDE SEQUENCE [LARGE SCALE GENOMIC DNA]</scope>
    <source>
        <strain evidence="4 5">R7</strain>
    </source>
</reference>
<dbReference type="InterPro" id="IPR004045">
    <property type="entry name" value="Glutathione_S-Trfase_N"/>
</dbReference>
<keyword evidence="5" id="KW-1185">Reference proteome</keyword>
<dbReference type="Gene3D" id="1.20.1050.10">
    <property type="match status" value="1"/>
</dbReference>
<evidence type="ECO:0000313" key="5">
    <source>
        <dbReference type="Proteomes" id="UP000663400"/>
    </source>
</evidence>
<dbReference type="SUPFAM" id="SSF47616">
    <property type="entry name" value="GST C-terminal domain-like"/>
    <property type="match status" value="1"/>
</dbReference>
<name>A0ABX7R6B3_9GAMM</name>
<dbReference type="NCBIfam" id="TIGR01262">
    <property type="entry name" value="maiA"/>
    <property type="match status" value="1"/>
</dbReference>
<dbReference type="RefSeq" id="WP_200606926.1">
    <property type="nucleotide sequence ID" value="NZ_CP071517.1"/>
</dbReference>
<evidence type="ECO:0000256" key="1">
    <source>
        <dbReference type="ARBA" id="ARBA00010007"/>
    </source>
</evidence>
<protein>
    <submittedName>
        <fullName evidence="4">Maleylacetoacetate isomerase</fullName>
        <ecNumber evidence="4">5.2.1.2</ecNumber>
    </submittedName>
</protein>
<dbReference type="CDD" id="cd03191">
    <property type="entry name" value="GST_C_Zeta"/>
    <property type="match status" value="1"/>
</dbReference>
<dbReference type="InterPro" id="IPR036249">
    <property type="entry name" value="Thioredoxin-like_sf"/>
</dbReference>
<dbReference type="GO" id="GO:0016034">
    <property type="term" value="F:maleylacetoacetate isomerase activity"/>
    <property type="evidence" value="ECO:0007669"/>
    <property type="project" value="UniProtKB-EC"/>
</dbReference>
<dbReference type="InterPro" id="IPR034330">
    <property type="entry name" value="GST_Zeta_C"/>
</dbReference>
<dbReference type="Proteomes" id="UP000663400">
    <property type="component" value="Chromosome"/>
</dbReference>
<dbReference type="PANTHER" id="PTHR42673:SF21">
    <property type="entry name" value="GLUTATHIONE S-TRANSFERASE YFCF"/>
    <property type="match status" value="1"/>
</dbReference>
<dbReference type="InterPro" id="IPR005955">
    <property type="entry name" value="GST_Zeta"/>
</dbReference>
<dbReference type="EC" id="5.2.1.2" evidence="4"/>
<dbReference type="PROSITE" id="PS50404">
    <property type="entry name" value="GST_NTER"/>
    <property type="match status" value="1"/>
</dbReference>
<sequence length="223" mass="25385">MAEQLRLYSYWRSSAAYRVRIGLNLKGLAYDTVPVHLLREGGEQHTPAFREANPQGLVPVLQHGDRLMRQSVAILEYLDETWPQPPLLPSSARDRQRVRALSQLVACDIHPLNNLRVLRFFDRSWHVPQPERDNWVLHWIEEGFTALEAMLADHPSTGRFCEGDLPTLADCCLVPQVYNARRFGVDLAKYPTIVRIEQACLALPAFDAARPERQPDAPEEVAA</sequence>
<evidence type="ECO:0000259" key="2">
    <source>
        <dbReference type="PROSITE" id="PS50404"/>
    </source>
</evidence>
<dbReference type="InterPro" id="IPR036282">
    <property type="entry name" value="Glutathione-S-Trfase_C_sf"/>
</dbReference>
<dbReference type="CDD" id="cd03042">
    <property type="entry name" value="GST_N_Zeta"/>
    <property type="match status" value="1"/>
</dbReference>